<sequence length="99" mass="11597">MQCKLSRVVRFLGPQHHRLWLKAAKIRWQRCSPPSEFCAKDPFTRLLYQHCARVYLWNAAQRSHHNFPDACFGVRTRAGWGHNVESRPMAQAPHSNVFV</sequence>
<organism evidence="1">
    <name type="scientific">Eutreptiella gymnastica</name>
    <dbReference type="NCBI Taxonomy" id="73025"/>
    <lineage>
        <taxon>Eukaryota</taxon>
        <taxon>Discoba</taxon>
        <taxon>Euglenozoa</taxon>
        <taxon>Euglenida</taxon>
        <taxon>Spirocuta</taxon>
        <taxon>Euglenophyceae</taxon>
        <taxon>Eutreptiales</taxon>
        <taxon>Eutreptiaceae</taxon>
        <taxon>Eutreptiella</taxon>
    </lineage>
</organism>
<evidence type="ECO:0000313" key="1">
    <source>
        <dbReference type="EMBL" id="CAE0834172.1"/>
    </source>
</evidence>
<proteinExistence type="predicted"/>
<dbReference type="EMBL" id="HBJA01132385">
    <property type="protein sequence ID" value="CAE0834172.1"/>
    <property type="molecule type" value="Transcribed_RNA"/>
</dbReference>
<name>A0A7S4GE54_9EUGL</name>
<protein>
    <submittedName>
        <fullName evidence="1">Uncharacterized protein</fullName>
    </submittedName>
</protein>
<dbReference type="AlphaFoldDB" id="A0A7S4GE54"/>
<accession>A0A7S4GE54</accession>
<reference evidence="1" key="1">
    <citation type="submission" date="2021-01" db="EMBL/GenBank/DDBJ databases">
        <authorList>
            <person name="Corre E."/>
            <person name="Pelletier E."/>
            <person name="Niang G."/>
            <person name="Scheremetjew M."/>
            <person name="Finn R."/>
            <person name="Kale V."/>
            <person name="Holt S."/>
            <person name="Cochrane G."/>
            <person name="Meng A."/>
            <person name="Brown T."/>
            <person name="Cohen L."/>
        </authorList>
    </citation>
    <scope>NUCLEOTIDE SEQUENCE</scope>
    <source>
        <strain evidence="1">CCMP1594</strain>
    </source>
</reference>
<gene>
    <name evidence="1" type="ORF">EGYM00163_LOCUS45472</name>
</gene>